<keyword evidence="2" id="KW-0472">Membrane</keyword>
<evidence type="ECO:0000256" key="2">
    <source>
        <dbReference type="SAM" id="Phobius"/>
    </source>
</evidence>
<dbReference type="AlphaFoldDB" id="A0AAD4T3B9"/>
<comment type="caution">
    <text evidence="4">The sequence shown here is derived from an EMBL/GenBank/DDBJ whole genome shotgun (WGS) entry which is preliminary data.</text>
</comment>
<dbReference type="PANTHER" id="PTHR24177">
    <property type="entry name" value="CASKIN"/>
    <property type="match status" value="1"/>
</dbReference>
<name>A0AAD4T3B9_9MAGN</name>
<proteinExistence type="predicted"/>
<dbReference type="InterPro" id="IPR036770">
    <property type="entry name" value="Ankyrin_rpt-contain_sf"/>
</dbReference>
<accession>A0AAD4T3B9</accession>
<keyword evidence="5" id="KW-1185">Reference proteome</keyword>
<evidence type="ECO:0000313" key="4">
    <source>
        <dbReference type="EMBL" id="KAI3934711.1"/>
    </source>
</evidence>
<dbReference type="PANTHER" id="PTHR24177:SF292">
    <property type="entry name" value="ANKYRIN REPEAT FAMILY PROTEIN-RELATED"/>
    <property type="match status" value="1"/>
</dbReference>
<evidence type="ECO:0000313" key="5">
    <source>
        <dbReference type="Proteomes" id="UP001202328"/>
    </source>
</evidence>
<reference evidence="4" key="1">
    <citation type="submission" date="2022-04" db="EMBL/GenBank/DDBJ databases">
        <title>A functionally conserved STORR gene fusion in Papaver species that diverged 16.8 million years ago.</title>
        <authorList>
            <person name="Catania T."/>
        </authorList>
    </citation>
    <scope>NUCLEOTIDE SEQUENCE</scope>
    <source>
        <strain evidence="4">S-188037</strain>
    </source>
</reference>
<feature type="domain" description="PGG" evidence="3">
    <location>
        <begin position="580"/>
        <end position="699"/>
    </location>
</feature>
<gene>
    <name evidence="4" type="ORF">MKW98_027342</name>
</gene>
<feature type="transmembrane region" description="Helical" evidence="2">
    <location>
        <begin position="705"/>
        <end position="725"/>
    </location>
</feature>
<dbReference type="GO" id="GO:0016020">
    <property type="term" value="C:membrane"/>
    <property type="evidence" value="ECO:0007669"/>
    <property type="project" value="TreeGrafter"/>
</dbReference>
<dbReference type="Proteomes" id="UP001202328">
    <property type="component" value="Unassembled WGS sequence"/>
</dbReference>
<dbReference type="SUPFAM" id="SSF48403">
    <property type="entry name" value="Ankyrin repeat"/>
    <property type="match status" value="1"/>
</dbReference>
<keyword evidence="2" id="KW-1133">Transmembrane helix</keyword>
<dbReference type="Gene3D" id="1.25.40.20">
    <property type="entry name" value="Ankyrin repeat-containing domain"/>
    <property type="match status" value="1"/>
</dbReference>
<protein>
    <recommendedName>
        <fullName evidence="3">PGG domain-containing protein</fullName>
    </recommendedName>
</protein>
<organism evidence="4 5">
    <name type="scientific">Papaver atlanticum</name>
    <dbReference type="NCBI Taxonomy" id="357466"/>
    <lineage>
        <taxon>Eukaryota</taxon>
        <taxon>Viridiplantae</taxon>
        <taxon>Streptophyta</taxon>
        <taxon>Embryophyta</taxon>
        <taxon>Tracheophyta</taxon>
        <taxon>Spermatophyta</taxon>
        <taxon>Magnoliopsida</taxon>
        <taxon>Ranunculales</taxon>
        <taxon>Papaveraceae</taxon>
        <taxon>Papaveroideae</taxon>
        <taxon>Papaver</taxon>
    </lineage>
</organism>
<feature type="transmembrane region" description="Helical" evidence="2">
    <location>
        <begin position="590"/>
        <end position="611"/>
    </location>
</feature>
<feature type="region of interest" description="Disordered" evidence="1">
    <location>
        <begin position="347"/>
        <end position="373"/>
    </location>
</feature>
<keyword evidence="2" id="KW-0812">Transmembrane</keyword>
<dbReference type="InterPro" id="IPR026961">
    <property type="entry name" value="PGG_dom"/>
</dbReference>
<feature type="transmembrane region" description="Helical" evidence="2">
    <location>
        <begin position="631"/>
        <end position="654"/>
    </location>
</feature>
<sequence>MIEIKTLLKVLVESQSIALMLSPTTVLTPEEDTDNSSNATAKVSENVKETPLVVLEEITHAFPENNYNEQYQQPPFEHQLCDFTGNNTIMERNFKSKGDKMMSKKYVLDGYNQLYDAASDGDWEKASQFFQNDPQAIREVITEELETPLCIAVRKNHVVFIEEIVRLMPPEYGNLKAAEMMVIKNQKLTQIRNRDGRVPLAYALAYTTGAQKEIVEYLYSVTRDEDPSPFLGHDGASLLCDAIDHEFYDIASSLVHRFPGLVSTKSKWSKQYGLEILLGNPSTFLSGAKLTWWQNCMYSLIQVDIDAAHGNDSQLYDKNSLEIDEGTESDEENPSPSIMRADIEDAGNSLKSSRGIKENEDDLSDGSKVPLSTSKDSSIIKSISILFMPYLMRVPHFERLYKKKLLDKQALTMVQNMLEQLGKTMNREEIAEFFDSSTAIKMAIKHGFTEFIVATLEKFSYLICQEMGGLTMAQMAVQERNDTILNYLCETADIMGGKIRLYSKEDKSYNTLLHYAAKLAPLAKLNLVSGAALQMQRELQWFNGVESILLKNKRFRPNRNGDTAQSIFTEEHKDLVVKGEKWMKDTSGSCMLVAALIATVAFAAAFTIPGGNISDSNSSKNGTPVFLETTSFMVFAVADALALFSSITSVLMFLALYTSRYAEEEFHTSLPRKLVIGLGTLFISMATILVAFSASLSIVLEDRCVWAPIPMALFSCVPVLLFVLLQLPLFVEIVRSAYWGSLFSKHRYVQPRVDQYNGTKKNN</sequence>
<feature type="transmembrane region" description="Helical" evidence="2">
    <location>
        <begin position="674"/>
        <end position="699"/>
    </location>
</feature>
<dbReference type="EMBL" id="JAJJMB010006422">
    <property type="protein sequence ID" value="KAI3934711.1"/>
    <property type="molecule type" value="Genomic_DNA"/>
</dbReference>
<dbReference type="Pfam" id="PF13962">
    <property type="entry name" value="PGG"/>
    <property type="match status" value="1"/>
</dbReference>
<evidence type="ECO:0000256" key="1">
    <source>
        <dbReference type="SAM" id="MobiDB-lite"/>
    </source>
</evidence>
<evidence type="ECO:0000259" key="3">
    <source>
        <dbReference type="Pfam" id="PF13962"/>
    </source>
</evidence>